<evidence type="ECO:0000256" key="2">
    <source>
        <dbReference type="SAM" id="Phobius"/>
    </source>
</evidence>
<keyword evidence="2" id="KW-0472">Membrane</keyword>
<protein>
    <submittedName>
        <fullName evidence="3">Uncharacterized protein</fullName>
    </submittedName>
</protein>
<organism evidence="3 4">
    <name type="scientific">Streptomyces lonegramiae</name>
    <dbReference type="NCBI Taxonomy" id="3075524"/>
    <lineage>
        <taxon>Bacteria</taxon>
        <taxon>Bacillati</taxon>
        <taxon>Actinomycetota</taxon>
        <taxon>Actinomycetes</taxon>
        <taxon>Kitasatosporales</taxon>
        <taxon>Streptomycetaceae</taxon>
        <taxon>Streptomyces</taxon>
    </lineage>
</organism>
<keyword evidence="2" id="KW-0812">Transmembrane</keyword>
<name>A0ABU2XM79_9ACTN</name>
<sequence>MHPQSDVAERAPARLLAADGATAGPVFVDLSGRRARLLRHAGLVAGAAVLGYTALLGAGFSGSTTLAPDTLVPGSGATAAPAARDGKGDRDGKGTRDGKDARRGHHPPHKPPAMAGAASRHAGRPAGAEAR</sequence>
<reference evidence="3" key="1">
    <citation type="submission" date="2024-05" db="EMBL/GenBank/DDBJ databases">
        <title>30 novel species of actinomycetes from the DSMZ collection.</title>
        <authorList>
            <person name="Nouioui I."/>
        </authorList>
    </citation>
    <scope>NUCLEOTIDE SEQUENCE</scope>
    <source>
        <strain evidence="3">DSM 41529</strain>
    </source>
</reference>
<feature type="transmembrane region" description="Helical" evidence="2">
    <location>
        <begin position="41"/>
        <end position="60"/>
    </location>
</feature>
<evidence type="ECO:0000313" key="4">
    <source>
        <dbReference type="Proteomes" id="UP001180754"/>
    </source>
</evidence>
<proteinExistence type="predicted"/>
<feature type="compositionally biased region" description="Basic and acidic residues" evidence="1">
    <location>
        <begin position="84"/>
        <end position="101"/>
    </location>
</feature>
<gene>
    <name evidence="3" type="ORF">RND15_30630</name>
</gene>
<dbReference type="Proteomes" id="UP001180754">
    <property type="component" value="Unassembled WGS sequence"/>
</dbReference>
<evidence type="ECO:0000313" key="3">
    <source>
        <dbReference type="EMBL" id="MDT0547028.1"/>
    </source>
</evidence>
<feature type="region of interest" description="Disordered" evidence="1">
    <location>
        <begin position="63"/>
        <end position="131"/>
    </location>
</feature>
<comment type="caution">
    <text evidence="3">The sequence shown here is derived from an EMBL/GenBank/DDBJ whole genome shotgun (WGS) entry which is preliminary data.</text>
</comment>
<dbReference type="RefSeq" id="WP_311727531.1">
    <property type="nucleotide sequence ID" value="NZ_JAVRFD010000017.1"/>
</dbReference>
<keyword evidence="4" id="KW-1185">Reference proteome</keyword>
<evidence type="ECO:0000256" key="1">
    <source>
        <dbReference type="SAM" id="MobiDB-lite"/>
    </source>
</evidence>
<keyword evidence="2" id="KW-1133">Transmembrane helix</keyword>
<dbReference type="EMBL" id="JAVRFD010000017">
    <property type="protein sequence ID" value="MDT0547028.1"/>
    <property type="molecule type" value="Genomic_DNA"/>
</dbReference>
<accession>A0ABU2XM79</accession>